<proteinExistence type="predicted"/>
<dbReference type="EMBL" id="CADILH010000003">
    <property type="protein sequence ID" value="CAB3931530.1"/>
    <property type="molecule type" value="Genomic_DNA"/>
</dbReference>
<gene>
    <name evidence="2" type="ORF">LMG6000_02199</name>
</gene>
<sequence>MHWIAIGLAAIGICALGAALLRHPGVILYDWFVTARSRKRSASRGRAAARAERRDPASLPG</sequence>
<organism evidence="2 3">
    <name type="scientific">Achromobacter insolitus</name>
    <dbReference type="NCBI Taxonomy" id="217204"/>
    <lineage>
        <taxon>Bacteria</taxon>
        <taxon>Pseudomonadati</taxon>
        <taxon>Pseudomonadota</taxon>
        <taxon>Betaproteobacteria</taxon>
        <taxon>Burkholderiales</taxon>
        <taxon>Alcaligenaceae</taxon>
        <taxon>Achromobacter</taxon>
    </lineage>
</organism>
<evidence type="ECO:0000256" key="1">
    <source>
        <dbReference type="SAM" id="MobiDB-lite"/>
    </source>
</evidence>
<feature type="region of interest" description="Disordered" evidence="1">
    <location>
        <begin position="37"/>
        <end position="61"/>
    </location>
</feature>
<protein>
    <submittedName>
        <fullName evidence="2">Uncharacterized protein</fullName>
    </submittedName>
</protein>
<dbReference type="Proteomes" id="UP000494183">
    <property type="component" value="Unassembled WGS sequence"/>
</dbReference>
<dbReference type="AlphaFoldDB" id="A0A6S7F4V6"/>
<dbReference type="RefSeq" id="WP_063960379.1">
    <property type="nucleotide sequence ID" value="NZ_CADILH010000003.1"/>
</dbReference>
<accession>A0A6S7F4V6</accession>
<name>A0A6S7F4V6_9BURK</name>
<feature type="compositionally biased region" description="Basic and acidic residues" evidence="1">
    <location>
        <begin position="49"/>
        <end position="61"/>
    </location>
</feature>
<evidence type="ECO:0000313" key="2">
    <source>
        <dbReference type="EMBL" id="CAB3931530.1"/>
    </source>
</evidence>
<keyword evidence="3" id="KW-1185">Reference proteome</keyword>
<evidence type="ECO:0000313" key="3">
    <source>
        <dbReference type="Proteomes" id="UP000494183"/>
    </source>
</evidence>
<reference evidence="2 3" key="1">
    <citation type="submission" date="2020-04" db="EMBL/GenBank/DDBJ databases">
        <authorList>
            <person name="De Canck E."/>
        </authorList>
    </citation>
    <scope>NUCLEOTIDE SEQUENCE [LARGE SCALE GENOMIC DNA]</scope>
    <source>
        <strain evidence="2 3">LMG 6000</strain>
    </source>
</reference>